<dbReference type="Pfam" id="PF02492">
    <property type="entry name" value="cobW"/>
    <property type="match status" value="1"/>
</dbReference>
<dbReference type="InterPro" id="IPR003495">
    <property type="entry name" value="CobW/HypB/UreG_nucleotide-bd"/>
</dbReference>
<dbReference type="Proteomes" id="UP000095743">
    <property type="component" value="Chromosome"/>
</dbReference>
<protein>
    <submittedName>
        <fullName evidence="2">Cobalamin biosynthesis protein P47K</fullName>
    </submittedName>
</protein>
<evidence type="ECO:0000313" key="3">
    <source>
        <dbReference type="Proteomes" id="UP000095743"/>
    </source>
</evidence>
<feature type="domain" description="CobW/HypB/UreG nucleotide-binding" evidence="1">
    <location>
        <begin position="5"/>
        <end position="169"/>
    </location>
</feature>
<dbReference type="SUPFAM" id="SSF52540">
    <property type="entry name" value="P-loop containing nucleoside triphosphate hydrolases"/>
    <property type="match status" value="1"/>
</dbReference>
<dbReference type="EMBL" id="CP017269">
    <property type="protein sequence ID" value="AOT70991.1"/>
    <property type="molecule type" value="Genomic_DNA"/>
</dbReference>
<accession>A0A1D8GJ95</accession>
<dbReference type="PANTHER" id="PTHR13748">
    <property type="entry name" value="COBW-RELATED"/>
    <property type="match status" value="1"/>
</dbReference>
<dbReference type="InterPro" id="IPR051316">
    <property type="entry name" value="Zinc-reg_GTPase_activator"/>
</dbReference>
<dbReference type="OrthoDB" id="9808822at2"/>
<dbReference type="AlphaFoldDB" id="A0A1D8GJ95"/>
<proteinExistence type="predicted"/>
<dbReference type="PANTHER" id="PTHR13748:SF62">
    <property type="entry name" value="COBW DOMAIN-CONTAINING PROTEIN"/>
    <property type="match status" value="1"/>
</dbReference>
<dbReference type="STRING" id="1424294.Gferi_16325"/>
<reference evidence="2 3" key="1">
    <citation type="submission" date="2016-09" db="EMBL/GenBank/DDBJ databases">
        <title>Genomic analysis reveals versatility of anaerobic energy metabolism of Geosporobacter ferrireducens IRF9 of phylum Firmicutes.</title>
        <authorList>
            <person name="Kim S.-J."/>
        </authorList>
    </citation>
    <scope>NUCLEOTIDE SEQUENCE [LARGE SCALE GENOMIC DNA]</scope>
    <source>
        <strain evidence="2 3">IRF9</strain>
    </source>
</reference>
<name>A0A1D8GJ95_9FIRM</name>
<evidence type="ECO:0000259" key="1">
    <source>
        <dbReference type="Pfam" id="PF02492"/>
    </source>
</evidence>
<sequence length="202" mass="22871">MGHHVLLVFGFLGSGKTTFIIQLAECFARYNKRAALIVNEVGEIGIDNQYMKQLGYNVWEIFGGCICCTLSSSLENTLEELEKNYNPDMIIIEPSGAAEPKTIYDTLVYAGLDQNKIHNFFVLDPTRIDMFEEILSPLLFSSLKLSDIVIINKLDLADREAVGRCTQHVNIHTIHNKFFLIERGNHFPVELESYILDLVDKG</sequence>
<keyword evidence="3" id="KW-1185">Reference proteome</keyword>
<dbReference type="Gene3D" id="3.40.50.300">
    <property type="entry name" value="P-loop containing nucleotide triphosphate hydrolases"/>
    <property type="match status" value="1"/>
</dbReference>
<dbReference type="RefSeq" id="WP_069978342.1">
    <property type="nucleotide sequence ID" value="NZ_CP017269.1"/>
</dbReference>
<dbReference type="KEGG" id="gfe:Gferi_16325"/>
<dbReference type="GO" id="GO:0005737">
    <property type="term" value="C:cytoplasm"/>
    <property type="evidence" value="ECO:0007669"/>
    <property type="project" value="TreeGrafter"/>
</dbReference>
<organism evidence="2 3">
    <name type="scientific">Geosporobacter ferrireducens</name>
    <dbReference type="NCBI Taxonomy" id="1424294"/>
    <lineage>
        <taxon>Bacteria</taxon>
        <taxon>Bacillati</taxon>
        <taxon>Bacillota</taxon>
        <taxon>Clostridia</taxon>
        <taxon>Peptostreptococcales</taxon>
        <taxon>Thermotaleaceae</taxon>
        <taxon>Geosporobacter</taxon>
    </lineage>
</organism>
<gene>
    <name evidence="2" type="ORF">Gferi_16325</name>
</gene>
<evidence type="ECO:0000313" key="2">
    <source>
        <dbReference type="EMBL" id="AOT70991.1"/>
    </source>
</evidence>
<dbReference type="InterPro" id="IPR027417">
    <property type="entry name" value="P-loop_NTPase"/>
</dbReference>